<dbReference type="GO" id="GO:0006313">
    <property type="term" value="P:DNA transposition"/>
    <property type="evidence" value="ECO:0007669"/>
    <property type="project" value="InterPro"/>
</dbReference>
<dbReference type="InterPro" id="IPR036515">
    <property type="entry name" value="Transposase_17_sf"/>
</dbReference>
<dbReference type="AlphaFoldDB" id="A0A6A0B7J9"/>
<name>A0A6A0B7J9_9LACT</name>
<dbReference type="NCBIfam" id="NF033573">
    <property type="entry name" value="transpos_IS200"/>
    <property type="match status" value="1"/>
</dbReference>
<dbReference type="GO" id="GO:0003677">
    <property type="term" value="F:DNA binding"/>
    <property type="evidence" value="ECO:0007669"/>
    <property type="project" value="InterPro"/>
</dbReference>
<evidence type="ECO:0000259" key="1">
    <source>
        <dbReference type="SMART" id="SM01321"/>
    </source>
</evidence>
<dbReference type="Gene3D" id="3.30.70.1290">
    <property type="entry name" value="Transposase IS200-like"/>
    <property type="match status" value="1"/>
</dbReference>
<dbReference type="SMART" id="SM01321">
    <property type="entry name" value="Y1_Tnp"/>
    <property type="match status" value="1"/>
</dbReference>
<dbReference type="SUPFAM" id="SSF143422">
    <property type="entry name" value="Transposase IS200-like"/>
    <property type="match status" value="1"/>
</dbReference>
<keyword evidence="3" id="KW-1185">Reference proteome</keyword>
<evidence type="ECO:0000313" key="2">
    <source>
        <dbReference type="EMBL" id="GFH41290.1"/>
    </source>
</evidence>
<protein>
    <submittedName>
        <fullName evidence="2">IS200/IS605 family transposase</fullName>
    </submittedName>
</protein>
<organism evidence="2 3">
    <name type="scientific">Pseudolactococcus insecticola</name>
    <dbReference type="NCBI Taxonomy" id="2709158"/>
    <lineage>
        <taxon>Bacteria</taxon>
        <taxon>Bacillati</taxon>
        <taxon>Bacillota</taxon>
        <taxon>Bacilli</taxon>
        <taxon>Lactobacillales</taxon>
        <taxon>Streptococcaceae</taxon>
        <taxon>Pseudolactococcus</taxon>
    </lineage>
</organism>
<dbReference type="Proteomes" id="UP000475928">
    <property type="component" value="Unassembled WGS sequence"/>
</dbReference>
<dbReference type="Pfam" id="PF01797">
    <property type="entry name" value="Y1_Tnp"/>
    <property type="match status" value="1"/>
</dbReference>
<evidence type="ECO:0000313" key="3">
    <source>
        <dbReference type="Proteomes" id="UP000475928"/>
    </source>
</evidence>
<reference evidence="2 3" key="1">
    <citation type="submission" date="2020-02" db="EMBL/GenBank/DDBJ databases">
        <title>Draft genome sequence of Lactococcus sp. Hs20B0-1.</title>
        <authorList>
            <person name="Noda S."/>
            <person name="Yuki M."/>
            <person name="Ohkuma M."/>
        </authorList>
    </citation>
    <scope>NUCLEOTIDE SEQUENCE [LARGE SCALE GENOMIC DNA]</scope>
    <source>
        <strain evidence="2 3">Hs20B0-1</strain>
    </source>
</reference>
<feature type="domain" description="Transposase IS200-like" evidence="1">
    <location>
        <begin position="14"/>
        <end position="134"/>
    </location>
</feature>
<dbReference type="PANTHER" id="PTHR33360:SF2">
    <property type="entry name" value="TRANSPOSASE FOR INSERTION SEQUENCE ELEMENT IS200"/>
    <property type="match status" value="1"/>
</dbReference>
<dbReference type="GO" id="GO:0004803">
    <property type="term" value="F:transposase activity"/>
    <property type="evidence" value="ECO:0007669"/>
    <property type="project" value="InterPro"/>
</dbReference>
<gene>
    <name evidence="2" type="ORF">Hs20B_16880</name>
</gene>
<dbReference type="InterPro" id="IPR002686">
    <property type="entry name" value="Transposase_17"/>
</dbReference>
<dbReference type="EMBL" id="BLLH01000011">
    <property type="protein sequence ID" value="GFH41290.1"/>
    <property type="molecule type" value="Genomic_DNA"/>
</dbReference>
<accession>A0A6A0B7J9</accession>
<comment type="caution">
    <text evidence="2">The sequence shown here is derived from an EMBL/GenBank/DDBJ whole genome shotgun (WGS) entry which is preliminary data.</text>
</comment>
<proteinExistence type="predicted"/>
<sequence>MSKKREPIHERGYVYNFHFHLVWVTKYRRSIFETPEQVLKMKTILYDIAKNNEVKIENLEVMSDHVHMLISFKPKYAPTSIVKSFKGTSARLWFTAFPETKQKLWGGHLWSNSYFMSTLGDMSRDTVANYIKNQRTQKAASGRPASKK</sequence>
<dbReference type="PANTHER" id="PTHR33360">
    <property type="entry name" value="TRANSPOSASE FOR INSERTION SEQUENCE ELEMENT IS200"/>
    <property type="match status" value="1"/>
</dbReference>